<dbReference type="Gene3D" id="1.10.10.10">
    <property type="entry name" value="Winged helix-like DNA-binding domain superfamily/Winged helix DNA-binding domain"/>
    <property type="match status" value="1"/>
</dbReference>
<dbReference type="EMBL" id="RFFG01000133">
    <property type="protein sequence ID" value="RMI36532.1"/>
    <property type="molecule type" value="Genomic_DNA"/>
</dbReference>
<dbReference type="Gene3D" id="1.25.40.10">
    <property type="entry name" value="Tetratricopeptide repeat domain"/>
    <property type="match status" value="1"/>
</dbReference>
<evidence type="ECO:0000256" key="3">
    <source>
        <dbReference type="ARBA" id="ARBA00023125"/>
    </source>
</evidence>
<keyword evidence="3 5" id="KW-0238">DNA-binding</keyword>
<evidence type="ECO:0000256" key="1">
    <source>
        <dbReference type="ARBA" id="ARBA00005820"/>
    </source>
</evidence>
<accession>A0A3M2LGC5</accession>
<evidence type="ECO:0000313" key="8">
    <source>
        <dbReference type="Proteomes" id="UP000282674"/>
    </source>
</evidence>
<keyword evidence="4" id="KW-0804">Transcription</keyword>
<evidence type="ECO:0000256" key="4">
    <source>
        <dbReference type="ARBA" id="ARBA00023163"/>
    </source>
</evidence>
<evidence type="ECO:0000256" key="5">
    <source>
        <dbReference type="PROSITE-ProRule" id="PRU01091"/>
    </source>
</evidence>
<dbReference type="AlphaFoldDB" id="A0A3M2LGC5"/>
<dbReference type="SMART" id="SM01043">
    <property type="entry name" value="BTAD"/>
    <property type="match status" value="1"/>
</dbReference>
<evidence type="ECO:0000313" key="7">
    <source>
        <dbReference type="EMBL" id="RMI36532.1"/>
    </source>
</evidence>
<dbReference type="GO" id="GO:0003677">
    <property type="term" value="F:DNA binding"/>
    <property type="evidence" value="ECO:0007669"/>
    <property type="project" value="UniProtKB-UniRule"/>
</dbReference>
<comment type="caution">
    <text evidence="7">The sequence shown here is derived from an EMBL/GenBank/DDBJ whole genome shotgun (WGS) entry which is preliminary data.</text>
</comment>
<keyword evidence="8" id="KW-1185">Reference proteome</keyword>
<dbReference type="SMART" id="SM00862">
    <property type="entry name" value="Trans_reg_C"/>
    <property type="match status" value="1"/>
</dbReference>
<evidence type="ECO:0000256" key="2">
    <source>
        <dbReference type="ARBA" id="ARBA00023015"/>
    </source>
</evidence>
<dbReference type="GO" id="GO:0000160">
    <property type="term" value="P:phosphorelay signal transduction system"/>
    <property type="evidence" value="ECO:0007669"/>
    <property type="project" value="InterPro"/>
</dbReference>
<dbReference type="InterPro" id="IPR011990">
    <property type="entry name" value="TPR-like_helical_dom_sf"/>
</dbReference>
<dbReference type="PROSITE" id="PS51755">
    <property type="entry name" value="OMPR_PHOB"/>
    <property type="match status" value="1"/>
</dbReference>
<feature type="DNA-binding region" description="OmpR/PhoB-type" evidence="5">
    <location>
        <begin position="1"/>
        <end position="88"/>
    </location>
</feature>
<evidence type="ECO:0000259" key="6">
    <source>
        <dbReference type="PROSITE" id="PS51755"/>
    </source>
</evidence>
<dbReference type="GO" id="GO:0006355">
    <property type="term" value="P:regulation of DNA-templated transcription"/>
    <property type="evidence" value="ECO:0007669"/>
    <property type="project" value="InterPro"/>
</dbReference>
<dbReference type="InterPro" id="IPR005158">
    <property type="entry name" value="BTAD"/>
</dbReference>
<feature type="domain" description="OmpR/PhoB-type" evidence="6">
    <location>
        <begin position="1"/>
        <end position="88"/>
    </location>
</feature>
<dbReference type="Gene3D" id="3.40.50.300">
    <property type="entry name" value="P-loop containing nucleotide triphosphate hydrolases"/>
    <property type="match status" value="1"/>
</dbReference>
<dbReference type="InterPro" id="IPR041664">
    <property type="entry name" value="AAA_16"/>
</dbReference>
<gene>
    <name evidence="7" type="ORF">EBO15_38315</name>
</gene>
<dbReference type="InterPro" id="IPR036388">
    <property type="entry name" value="WH-like_DNA-bd_sf"/>
</dbReference>
<keyword evidence="2" id="KW-0805">Transcription regulation</keyword>
<dbReference type="InterPro" id="IPR027417">
    <property type="entry name" value="P-loop_NTPase"/>
</dbReference>
<dbReference type="InterPro" id="IPR051677">
    <property type="entry name" value="AfsR-DnrI-RedD_regulator"/>
</dbReference>
<feature type="non-terminal residue" evidence="7">
    <location>
        <position position="481"/>
    </location>
</feature>
<dbReference type="PANTHER" id="PTHR35807">
    <property type="entry name" value="TRANSCRIPTIONAL REGULATOR REDD-RELATED"/>
    <property type="match status" value="1"/>
</dbReference>
<sequence length="481" mass="50973">MEFSLLGPVEARDGGGALPLGGALRRALLAALLLEPGRVVSDDSLVSSLWAVPPATARAQIRQHVSALRRVLGTGTIVRRGSGYVLAAEPGSVDLEVFARGAELARAATAAGRTADAAALLREALALWHGEPLGGAAYDFVRRTAPALEERRLAALEDCFEAELAEGCHGELVGEILAQVEQHPLRERMRGQLMIALYRCGRQSEALEVFRQGGRLLREETGLDLGARLRALERAIHAEDPALDPPVRTVSPARADTAAQPPRLPAVLADFTGRDAEITRVSAVFGEGARGDRPTLCAISGAPGVGKSALAVRLAHLLGGDFPDGCVHVDLREHGGDPARALARLLRLLGVADVPDAWEERVDRYLDLLSGRRILVVLDNAEGEAAVRPLLPQAPGCAALVTARGPLPGLSGLHRIELRPFPSVTACELLARVIGRTRAQAEPRAVAEIAELCGRLPLALRIAGARLALRPHGQVARFAAR</sequence>
<dbReference type="PANTHER" id="PTHR35807:SF1">
    <property type="entry name" value="TRANSCRIPTIONAL REGULATOR REDD"/>
    <property type="match status" value="1"/>
</dbReference>
<dbReference type="PRINTS" id="PR00364">
    <property type="entry name" value="DISEASERSIST"/>
</dbReference>
<dbReference type="InterPro" id="IPR001867">
    <property type="entry name" value="OmpR/PhoB-type_DNA-bd"/>
</dbReference>
<dbReference type="Pfam" id="PF03704">
    <property type="entry name" value="BTAD"/>
    <property type="match status" value="1"/>
</dbReference>
<dbReference type="SUPFAM" id="SSF48452">
    <property type="entry name" value="TPR-like"/>
    <property type="match status" value="1"/>
</dbReference>
<name>A0A3M2LGC5_9ACTN</name>
<dbReference type="InterPro" id="IPR016032">
    <property type="entry name" value="Sig_transdc_resp-reg_C-effctor"/>
</dbReference>
<dbReference type="OrthoDB" id="5521887at2"/>
<dbReference type="Proteomes" id="UP000282674">
    <property type="component" value="Unassembled WGS sequence"/>
</dbReference>
<reference evidence="7 8" key="1">
    <citation type="submission" date="2018-10" db="EMBL/GenBank/DDBJ databases">
        <title>Isolation from soil.</title>
        <authorList>
            <person name="Hu J."/>
        </authorList>
    </citation>
    <scope>NUCLEOTIDE SEQUENCE [LARGE SCALE GENOMIC DNA]</scope>
    <source>
        <strain evidence="7 8">NEAU-Ht49</strain>
    </source>
</reference>
<dbReference type="SUPFAM" id="SSF52540">
    <property type="entry name" value="P-loop containing nucleoside triphosphate hydrolases"/>
    <property type="match status" value="1"/>
</dbReference>
<protein>
    <submittedName>
        <fullName evidence="7">AfsR family transcriptional regulator</fullName>
    </submittedName>
</protein>
<organism evidence="7 8">
    <name type="scientific">Actinomadura harenae</name>
    <dbReference type="NCBI Taxonomy" id="2483351"/>
    <lineage>
        <taxon>Bacteria</taxon>
        <taxon>Bacillati</taxon>
        <taxon>Actinomycetota</taxon>
        <taxon>Actinomycetes</taxon>
        <taxon>Streptosporangiales</taxon>
        <taxon>Thermomonosporaceae</taxon>
        <taxon>Actinomadura</taxon>
    </lineage>
</organism>
<comment type="similarity">
    <text evidence="1">Belongs to the AfsR/DnrI/RedD regulatory family.</text>
</comment>
<dbReference type="RefSeq" id="WP_147481849.1">
    <property type="nucleotide sequence ID" value="NZ_RFFG01000133.1"/>
</dbReference>
<dbReference type="Pfam" id="PF13191">
    <property type="entry name" value="AAA_16"/>
    <property type="match status" value="1"/>
</dbReference>
<dbReference type="CDD" id="cd15831">
    <property type="entry name" value="BTAD"/>
    <property type="match status" value="1"/>
</dbReference>
<dbReference type="Pfam" id="PF00486">
    <property type="entry name" value="Trans_reg_C"/>
    <property type="match status" value="1"/>
</dbReference>
<proteinExistence type="inferred from homology"/>
<dbReference type="SUPFAM" id="SSF46894">
    <property type="entry name" value="C-terminal effector domain of the bipartite response regulators"/>
    <property type="match status" value="1"/>
</dbReference>